<dbReference type="RefSeq" id="WP_369788067.1">
    <property type="nucleotide sequence ID" value="NZ_CP165628.1"/>
</dbReference>
<dbReference type="AlphaFoldDB" id="A0AB39VLX8"/>
<accession>A0AB39VLX8</accession>
<proteinExistence type="predicted"/>
<dbReference type="EMBL" id="CP165628">
    <property type="protein sequence ID" value="XDU70553.1"/>
    <property type="molecule type" value="Genomic_DNA"/>
</dbReference>
<protein>
    <submittedName>
        <fullName evidence="1">Uncharacterized protein</fullName>
    </submittedName>
</protein>
<gene>
    <name evidence="1" type="ORF">AB3G37_13230</name>
</gene>
<evidence type="ECO:0000313" key="1">
    <source>
        <dbReference type="EMBL" id="XDU70553.1"/>
    </source>
</evidence>
<reference evidence="1" key="1">
    <citation type="submission" date="2024-07" db="EMBL/GenBank/DDBJ databases">
        <authorList>
            <person name="Biller S.J."/>
        </authorList>
    </citation>
    <scope>NUCLEOTIDE SEQUENCE</scope>
    <source>
        <strain evidence="1">WC2420</strain>
    </source>
</reference>
<name>A0AB39VLX8_9GAMM</name>
<sequence length="71" mass="7325">MADTDDVNASGTIAPVSAASSSAAVASSLGFILVTRFAFADYQVGDEITDEDEIKDILAGELAVYVIKRAA</sequence>
<organism evidence="1">
    <name type="scientific">Rouxiella sp. WC2420</name>
    <dbReference type="NCBI Taxonomy" id="3234145"/>
    <lineage>
        <taxon>Bacteria</taxon>
        <taxon>Pseudomonadati</taxon>
        <taxon>Pseudomonadota</taxon>
        <taxon>Gammaproteobacteria</taxon>
        <taxon>Enterobacterales</taxon>
        <taxon>Yersiniaceae</taxon>
        <taxon>Rouxiella</taxon>
    </lineage>
</organism>